<dbReference type="InterPro" id="IPR016047">
    <property type="entry name" value="M23ase_b-sheet_dom"/>
</dbReference>
<dbReference type="Pfam" id="PF01551">
    <property type="entry name" value="Peptidase_M23"/>
    <property type="match status" value="1"/>
</dbReference>
<protein>
    <recommendedName>
        <fullName evidence="2">M23ase beta-sheet core domain-containing protein</fullName>
    </recommendedName>
</protein>
<dbReference type="EMBL" id="QFPP01000093">
    <property type="protein sequence ID" value="PZQ75295.1"/>
    <property type="molecule type" value="Genomic_DNA"/>
</dbReference>
<evidence type="ECO:0000256" key="1">
    <source>
        <dbReference type="SAM" id="MobiDB-lite"/>
    </source>
</evidence>
<reference evidence="3 4" key="1">
    <citation type="submission" date="2017-08" db="EMBL/GenBank/DDBJ databases">
        <title>Infants hospitalized years apart are colonized by the same room-sourced microbial strains.</title>
        <authorList>
            <person name="Brooks B."/>
            <person name="Olm M.R."/>
            <person name="Firek B.A."/>
            <person name="Baker R."/>
            <person name="Thomas B.C."/>
            <person name="Morowitz M.J."/>
            <person name="Banfield J.F."/>
        </authorList>
    </citation>
    <scope>NUCLEOTIDE SEQUENCE [LARGE SCALE GENOMIC DNA]</scope>
    <source>
        <strain evidence="3">S2_005_003_R2_41</strain>
    </source>
</reference>
<proteinExistence type="predicted"/>
<sequence length="404" mass="45460">MSASVDLDSLLGEMRLLARYGSNATFRRAYSLVASYADASPPERIGVRCVDPDLPREPRPPGPFSFERVLHETQEDDLRRSVFLDPTEALVAALVEFYSGRLRVVEFRNPKRLNVLDLDAQAREFLIGRVAAVSVNLAAAKSLQEVVHTLRHIAANLENSISSAQQHVSSYKGDTMTVQAASCTFQRQEHMGSRYTDNGKKLEYHYRDVYTCMPEDACCSNQAYTEYRNDRWEVVWQDGNSQTPPPTPADQIPDFQNVAWSNRIPLYTDPAIGTQTSDYGWRRVRNNDGTYRMDYHPGIDVAAGANSNVQSNVIGRVVHINRTGTANEPQNRGVIILDANNVTHTYWHISPAATLQENDTVSVTDRLGATYDWGNRTHLHYAEHVPPNGDWRQRSDANSRDPLP</sequence>
<feature type="region of interest" description="Disordered" evidence="1">
    <location>
        <begin position="382"/>
        <end position="404"/>
    </location>
</feature>
<dbReference type="PANTHER" id="PTHR21666">
    <property type="entry name" value="PEPTIDASE-RELATED"/>
    <property type="match status" value="1"/>
</dbReference>
<evidence type="ECO:0000313" key="3">
    <source>
        <dbReference type="EMBL" id="PZQ75295.1"/>
    </source>
</evidence>
<feature type="domain" description="M23ase beta-sheet core" evidence="2">
    <location>
        <begin position="295"/>
        <end position="382"/>
    </location>
</feature>
<dbReference type="CDD" id="cd12797">
    <property type="entry name" value="M23_peptidase"/>
    <property type="match status" value="1"/>
</dbReference>
<comment type="caution">
    <text evidence="3">The sequence shown here is derived from an EMBL/GenBank/DDBJ whole genome shotgun (WGS) entry which is preliminary data.</text>
</comment>
<accession>A0A2W5QKB2</accession>
<dbReference type="Proteomes" id="UP000249135">
    <property type="component" value="Unassembled WGS sequence"/>
</dbReference>
<organism evidence="3 4">
    <name type="scientific">Variovorax paradoxus</name>
    <dbReference type="NCBI Taxonomy" id="34073"/>
    <lineage>
        <taxon>Bacteria</taxon>
        <taxon>Pseudomonadati</taxon>
        <taxon>Pseudomonadota</taxon>
        <taxon>Betaproteobacteria</taxon>
        <taxon>Burkholderiales</taxon>
        <taxon>Comamonadaceae</taxon>
        <taxon>Variovorax</taxon>
    </lineage>
</organism>
<dbReference type="Gene3D" id="2.70.70.10">
    <property type="entry name" value="Glucose Permease (Domain IIA)"/>
    <property type="match status" value="1"/>
</dbReference>
<evidence type="ECO:0000259" key="2">
    <source>
        <dbReference type="Pfam" id="PF01551"/>
    </source>
</evidence>
<gene>
    <name evidence="3" type="ORF">DI563_10055</name>
</gene>
<feature type="compositionally biased region" description="Basic and acidic residues" evidence="1">
    <location>
        <begin position="391"/>
        <end position="404"/>
    </location>
</feature>
<dbReference type="PANTHER" id="PTHR21666:SF270">
    <property type="entry name" value="MUREIN HYDROLASE ACTIVATOR ENVC"/>
    <property type="match status" value="1"/>
</dbReference>
<evidence type="ECO:0000313" key="4">
    <source>
        <dbReference type="Proteomes" id="UP000249135"/>
    </source>
</evidence>
<name>A0A2W5QKB2_VARPD</name>
<dbReference type="SUPFAM" id="SSF51261">
    <property type="entry name" value="Duplicated hybrid motif"/>
    <property type="match status" value="1"/>
</dbReference>
<dbReference type="AlphaFoldDB" id="A0A2W5QKB2"/>
<dbReference type="GO" id="GO:0004222">
    <property type="term" value="F:metalloendopeptidase activity"/>
    <property type="evidence" value="ECO:0007669"/>
    <property type="project" value="TreeGrafter"/>
</dbReference>
<dbReference type="InterPro" id="IPR011055">
    <property type="entry name" value="Dup_hybrid_motif"/>
</dbReference>
<dbReference type="InterPro" id="IPR050570">
    <property type="entry name" value="Cell_wall_metabolism_enzyme"/>
</dbReference>